<evidence type="ECO:0000313" key="2">
    <source>
        <dbReference type="EMBL" id="MCM2388040.1"/>
    </source>
</evidence>
<dbReference type="InterPro" id="IPR024072">
    <property type="entry name" value="DHFR-like_dom_sf"/>
</dbReference>
<evidence type="ECO:0000313" key="3">
    <source>
        <dbReference type="Proteomes" id="UP001431429"/>
    </source>
</evidence>
<protein>
    <submittedName>
        <fullName evidence="2">Dihydrofolate reductase family protein</fullName>
    </submittedName>
</protein>
<comment type="caution">
    <text evidence="2">The sequence shown here is derived from an EMBL/GenBank/DDBJ whole genome shotgun (WGS) entry which is preliminary data.</text>
</comment>
<keyword evidence="3" id="KW-1185">Reference proteome</keyword>
<sequence length="192" mass="21510">MRKLSYYVAASIDGFIGAPDGDAEFLNRFVVGDLLDYLRTEQADTLSTMARQYFGVDDQPLSQYDTVIQGRASYDIALREGNTRPYAHLRELVASRTLTESPDPEVEIVSGDVVGRVRELKKEDGLAIYLCGGANLAGQLRDEVDELVIKTYPVILGDGMRMFDTGFRMDEFTLISMRSFDNGVIVRKYART</sequence>
<dbReference type="Pfam" id="PF01872">
    <property type="entry name" value="RibD_C"/>
    <property type="match status" value="1"/>
</dbReference>
<dbReference type="PANTHER" id="PTHR38011">
    <property type="entry name" value="DIHYDROFOLATE REDUCTASE FAMILY PROTEIN (AFU_ORTHOLOGUE AFUA_8G06820)"/>
    <property type="match status" value="1"/>
</dbReference>
<evidence type="ECO:0000259" key="1">
    <source>
        <dbReference type="Pfam" id="PF01872"/>
    </source>
</evidence>
<feature type="domain" description="Bacterial bifunctional deaminase-reductase C-terminal" evidence="1">
    <location>
        <begin position="4"/>
        <end position="186"/>
    </location>
</feature>
<proteinExistence type="predicted"/>
<organism evidence="2 3">
    <name type="scientific">Streptomyces albipurpureus</name>
    <dbReference type="NCBI Taxonomy" id="2897419"/>
    <lineage>
        <taxon>Bacteria</taxon>
        <taxon>Bacillati</taxon>
        <taxon>Actinomycetota</taxon>
        <taxon>Actinomycetes</taxon>
        <taxon>Kitasatosporales</taxon>
        <taxon>Streptomycetaceae</taxon>
        <taxon>Streptomyces</taxon>
    </lineage>
</organism>
<reference evidence="2" key="1">
    <citation type="submission" date="2022-06" db="EMBL/GenBank/DDBJ databases">
        <title>Genome public.</title>
        <authorList>
            <person name="Sun Q."/>
        </authorList>
    </citation>
    <scope>NUCLEOTIDE SEQUENCE</scope>
    <source>
        <strain evidence="2">CWNU-1</strain>
    </source>
</reference>
<dbReference type="RefSeq" id="WP_250918380.1">
    <property type="nucleotide sequence ID" value="NZ_JAMQAW010000006.1"/>
</dbReference>
<dbReference type="InterPro" id="IPR002734">
    <property type="entry name" value="RibDG_C"/>
</dbReference>
<gene>
    <name evidence="2" type="ORF">NBG84_06860</name>
</gene>
<dbReference type="SUPFAM" id="SSF53597">
    <property type="entry name" value="Dihydrofolate reductase-like"/>
    <property type="match status" value="1"/>
</dbReference>
<accession>A0ABT0UIX2</accession>
<name>A0ABT0UIX2_9ACTN</name>
<dbReference type="InterPro" id="IPR050765">
    <property type="entry name" value="Riboflavin_Biosynth_HTPR"/>
</dbReference>
<dbReference type="PANTHER" id="PTHR38011:SF11">
    <property type="entry name" value="2,5-DIAMINO-6-RIBOSYLAMINO-4(3H)-PYRIMIDINONE 5'-PHOSPHATE REDUCTASE"/>
    <property type="match status" value="1"/>
</dbReference>
<dbReference type="EMBL" id="JAMQAW010000006">
    <property type="protein sequence ID" value="MCM2388040.1"/>
    <property type="molecule type" value="Genomic_DNA"/>
</dbReference>
<dbReference type="Proteomes" id="UP001431429">
    <property type="component" value="Unassembled WGS sequence"/>
</dbReference>
<dbReference type="Gene3D" id="3.40.430.10">
    <property type="entry name" value="Dihydrofolate Reductase, subunit A"/>
    <property type="match status" value="1"/>
</dbReference>